<dbReference type="AlphaFoldDB" id="A0A9Q8SP42"/>
<dbReference type="RefSeq" id="XP_049141643.1">
    <property type="nucleotide sequence ID" value="XM_049284500.1"/>
</dbReference>
<organism evidence="1 2">
    <name type="scientific">Colletotrichum lupini</name>
    <dbReference type="NCBI Taxonomy" id="145971"/>
    <lineage>
        <taxon>Eukaryota</taxon>
        <taxon>Fungi</taxon>
        <taxon>Dikarya</taxon>
        <taxon>Ascomycota</taxon>
        <taxon>Pezizomycotina</taxon>
        <taxon>Sordariomycetes</taxon>
        <taxon>Hypocreomycetidae</taxon>
        <taxon>Glomerellales</taxon>
        <taxon>Glomerellaceae</taxon>
        <taxon>Colletotrichum</taxon>
        <taxon>Colletotrichum acutatum species complex</taxon>
    </lineage>
</organism>
<protein>
    <submittedName>
        <fullName evidence="1">Uncharacterized protein</fullName>
    </submittedName>
</protein>
<name>A0A9Q8SP42_9PEZI</name>
<dbReference type="GeneID" id="73339510"/>
<accession>A0A9Q8SP42</accession>
<proteinExistence type="predicted"/>
<evidence type="ECO:0000313" key="2">
    <source>
        <dbReference type="Proteomes" id="UP000830671"/>
    </source>
</evidence>
<dbReference type="KEGG" id="clup:CLUP02_05493"/>
<dbReference type="EMBL" id="CP019475">
    <property type="protein sequence ID" value="UQC80012.1"/>
    <property type="molecule type" value="Genomic_DNA"/>
</dbReference>
<dbReference type="Proteomes" id="UP000830671">
    <property type="component" value="Chromosome 3"/>
</dbReference>
<keyword evidence="2" id="KW-1185">Reference proteome</keyword>
<evidence type="ECO:0000313" key="1">
    <source>
        <dbReference type="EMBL" id="UQC80012.1"/>
    </source>
</evidence>
<gene>
    <name evidence="1" type="ORF">CLUP02_05493</name>
</gene>
<reference evidence="1" key="1">
    <citation type="journal article" date="2021" name="Mol. Plant Microbe Interact.">
        <title>Complete Genome Sequence of the Plant-Pathogenic Fungus Colletotrichum lupini.</title>
        <authorList>
            <person name="Baroncelli R."/>
            <person name="Pensec F."/>
            <person name="Da Lio D."/>
            <person name="Boufleur T."/>
            <person name="Vicente I."/>
            <person name="Sarrocco S."/>
            <person name="Picot A."/>
            <person name="Baraldi E."/>
            <person name="Sukno S."/>
            <person name="Thon M."/>
            <person name="Le Floch G."/>
        </authorList>
    </citation>
    <scope>NUCLEOTIDE SEQUENCE</scope>
    <source>
        <strain evidence="1">IMI 504893</strain>
    </source>
</reference>
<sequence length="299" mass="33773">MESSFHERRTLESTKSLMPLSLAEPIIPAETIPRCQLTPDNWRVYTEFCPGSPTGGGKCEHASKKPVEELHIYAFRTIALLMILFFQSQRLYSPASQPQGLEMTELSILLGSSVMPYQSVTRSAIVLNHLPSFYVQHSVISSQTNLQLQGKPLEAHGLVLPSIRWYSFFEAEIMFHFHQAKDKLLRLSNSNPTFKLHVLEPTGIRVAYLGRYKPYLTLRQHQRNRDFLPTTQNSAITNYPVEPSHLPQKLRTNRHYTAGPGENWSVGSRGHPATYPTLGCAAPSCLDTTTPWLSIRDIG</sequence>